<keyword evidence="2" id="KW-1185">Reference proteome</keyword>
<proteinExistence type="predicted"/>
<reference evidence="1 2" key="1">
    <citation type="submission" date="2018-06" db="EMBL/GenBank/DDBJ databases">
        <title>Comparative genomics reveals the genomic features of Rhizophagus irregularis, R. cerebriforme, R. diaphanum and Gigaspora rosea, and their symbiotic lifestyle signature.</title>
        <authorList>
            <person name="Morin E."/>
            <person name="San Clemente H."/>
            <person name="Chen E.C.H."/>
            <person name="De La Providencia I."/>
            <person name="Hainaut M."/>
            <person name="Kuo A."/>
            <person name="Kohler A."/>
            <person name="Murat C."/>
            <person name="Tang N."/>
            <person name="Roy S."/>
            <person name="Loubradou J."/>
            <person name="Henrissat B."/>
            <person name="Grigoriev I.V."/>
            <person name="Corradi N."/>
            <person name="Roux C."/>
            <person name="Martin F.M."/>
        </authorList>
    </citation>
    <scope>NUCLEOTIDE SEQUENCE [LARGE SCALE GENOMIC DNA]</scope>
    <source>
        <strain evidence="1 2">DAOM 227022</strain>
    </source>
</reference>
<comment type="caution">
    <text evidence="1">The sequence shown here is derived from an EMBL/GenBank/DDBJ whole genome shotgun (WGS) entry which is preliminary data.</text>
</comment>
<dbReference type="InterPro" id="IPR032675">
    <property type="entry name" value="LRR_dom_sf"/>
</dbReference>
<dbReference type="EMBL" id="QKYT01000572">
    <property type="protein sequence ID" value="RIA83434.1"/>
    <property type="molecule type" value="Genomic_DNA"/>
</dbReference>
<dbReference type="AlphaFoldDB" id="A0A397SLH3"/>
<sequence>MTKINLDCLNLIINELRTDKNSLYSCLLVNKEWCNLVVLILWKNHSFRIKDMAEREKKLYTTILSCLPSSSKNLLSNNNIKLPSTILLKSPLFNYISVCEFPKAEIIGKIVEILFEEELGNYERNILEQEIYKLFVSQCKGIKELCWDTSQPLPLFPGALTCFSQLHSLHIDVNIVSSNDLNEMARICKSLNKLAISNFSQDLPGLISLIDAQSNLESVSLYPDIKGTCEELSKALARKGTTINDLHLGPIGAIPPSFLTSLIKLKNITIYDSDNIRDEIKDFQHHLAISEFPDLQTITIVGLSCFKELAILIEKTNGNISYISIYTYNRSAENTGMLIKAIANKCPKIKCLPIYLVSNDFIHIKSLLLNCRNLEDIKFYGLDFVNDDDNIGDELLDILTKFSPNSLTKILISGGWKYSIDAFERFFESCRERTL</sequence>
<evidence type="ECO:0000313" key="2">
    <source>
        <dbReference type="Proteomes" id="UP000265703"/>
    </source>
</evidence>
<accession>A0A397SLH3</accession>
<feature type="non-terminal residue" evidence="1">
    <location>
        <position position="435"/>
    </location>
</feature>
<dbReference type="Proteomes" id="UP000265703">
    <property type="component" value="Unassembled WGS sequence"/>
</dbReference>
<protein>
    <recommendedName>
        <fullName evidence="3">F-box domain-containing protein</fullName>
    </recommendedName>
</protein>
<dbReference type="OrthoDB" id="2328612at2759"/>
<name>A0A397SLH3_9GLOM</name>
<gene>
    <name evidence="1" type="ORF">C1645_786335</name>
</gene>
<evidence type="ECO:0000313" key="1">
    <source>
        <dbReference type="EMBL" id="RIA83434.1"/>
    </source>
</evidence>
<dbReference type="Gene3D" id="3.80.10.10">
    <property type="entry name" value="Ribonuclease Inhibitor"/>
    <property type="match status" value="1"/>
</dbReference>
<organism evidence="1 2">
    <name type="scientific">Glomus cerebriforme</name>
    <dbReference type="NCBI Taxonomy" id="658196"/>
    <lineage>
        <taxon>Eukaryota</taxon>
        <taxon>Fungi</taxon>
        <taxon>Fungi incertae sedis</taxon>
        <taxon>Mucoromycota</taxon>
        <taxon>Glomeromycotina</taxon>
        <taxon>Glomeromycetes</taxon>
        <taxon>Glomerales</taxon>
        <taxon>Glomeraceae</taxon>
        <taxon>Glomus</taxon>
    </lineage>
</organism>
<evidence type="ECO:0008006" key="3">
    <source>
        <dbReference type="Google" id="ProtNLM"/>
    </source>
</evidence>